<dbReference type="OrthoDB" id="1297232at2759"/>
<gene>
    <name evidence="2" type="ORF">GIB67_013554</name>
</gene>
<evidence type="ECO:0000256" key="1">
    <source>
        <dbReference type="SAM" id="MobiDB-lite"/>
    </source>
</evidence>
<sequence>LNTIVRRMAHHNPFDSLQSSGDDLNTADTGNNYSSNASSSKKKRGLARSSKPLLNEKKKKIGINSWGQPNQANSETNIYTSDIGFQVHIHLPIIYETFKNVSNNRIALVLKGLEAKSKRNKENRVKLIALCTLGRTSIPITHHKLVEERGVTYEKICRVEVHISAHTKKDKAIQCSDVIIKLQNAKRKDPKSIRTGPNDVIAQKFGKKKKGRTRGMDAGMSISFMEKVSHIVNENEELRSDNSELNSSTEKLRKYLDALTKYFGNIPVVSPTDNLPSQQATPSSQRE</sequence>
<accession>A0A7J7KUZ9</accession>
<keyword evidence="3" id="KW-1185">Reference proteome</keyword>
<feature type="region of interest" description="Disordered" evidence="1">
    <location>
        <begin position="267"/>
        <end position="287"/>
    </location>
</feature>
<evidence type="ECO:0000313" key="2">
    <source>
        <dbReference type="EMBL" id="KAF6134157.1"/>
    </source>
</evidence>
<feature type="region of interest" description="Disordered" evidence="1">
    <location>
        <begin position="12"/>
        <end position="53"/>
    </location>
</feature>
<dbReference type="EMBL" id="JACGCM010002890">
    <property type="protein sequence ID" value="KAF6134157.1"/>
    <property type="molecule type" value="Genomic_DNA"/>
</dbReference>
<dbReference type="Pfam" id="PF03004">
    <property type="entry name" value="Transposase_24"/>
    <property type="match status" value="1"/>
</dbReference>
<feature type="non-terminal residue" evidence="2">
    <location>
        <position position="1"/>
    </location>
</feature>
<organism evidence="2 3">
    <name type="scientific">Kingdonia uniflora</name>
    <dbReference type="NCBI Taxonomy" id="39325"/>
    <lineage>
        <taxon>Eukaryota</taxon>
        <taxon>Viridiplantae</taxon>
        <taxon>Streptophyta</taxon>
        <taxon>Embryophyta</taxon>
        <taxon>Tracheophyta</taxon>
        <taxon>Spermatophyta</taxon>
        <taxon>Magnoliopsida</taxon>
        <taxon>Ranunculales</taxon>
        <taxon>Circaeasteraceae</taxon>
        <taxon>Kingdonia</taxon>
    </lineage>
</organism>
<dbReference type="InterPro" id="IPR004252">
    <property type="entry name" value="Probable_transposase_24"/>
</dbReference>
<dbReference type="AlphaFoldDB" id="A0A7J7KUZ9"/>
<dbReference type="Proteomes" id="UP000541444">
    <property type="component" value="Unassembled WGS sequence"/>
</dbReference>
<feature type="compositionally biased region" description="Polar residues" evidence="1">
    <location>
        <begin position="15"/>
        <end position="30"/>
    </location>
</feature>
<protein>
    <submittedName>
        <fullName evidence="2">Uncharacterized protein</fullName>
    </submittedName>
</protein>
<reference evidence="2 3" key="1">
    <citation type="journal article" date="2020" name="IScience">
        <title>Genome Sequencing of the Endangered Kingdonia uniflora (Circaeasteraceae, Ranunculales) Reveals Potential Mechanisms of Evolutionary Specialization.</title>
        <authorList>
            <person name="Sun Y."/>
            <person name="Deng T."/>
            <person name="Zhang A."/>
            <person name="Moore M.J."/>
            <person name="Landis J.B."/>
            <person name="Lin N."/>
            <person name="Zhang H."/>
            <person name="Zhang X."/>
            <person name="Huang J."/>
            <person name="Zhang X."/>
            <person name="Sun H."/>
            <person name="Wang H."/>
        </authorList>
    </citation>
    <scope>NUCLEOTIDE SEQUENCE [LARGE SCALE GENOMIC DNA]</scope>
    <source>
        <strain evidence="2">TB1705</strain>
        <tissue evidence="2">Leaf</tissue>
    </source>
</reference>
<feature type="compositionally biased region" description="Polar residues" evidence="1">
    <location>
        <begin position="271"/>
        <end position="287"/>
    </location>
</feature>
<name>A0A7J7KUZ9_9MAGN</name>
<evidence type="ECO:0000313" key="3">
    <source>
        <dbReference type="Proteomes" id="UP000541444"/>
    </source>
</evidence>
<comment type="caution">
    <text evidence="2">The sequence shown here is derived from an EMBL/GenBank/DDBJ whole genome shotgun (WGS) entry which is preliminary data.</text>
</comment>
<proteinExistence type="predicted"/>